<feature type="domain" description="DUF1468" evidence="2">
    <location>
        <begin position="17"/>
        <end position="139"/>
    </location>
</feature>
<evidence type="ECO:0000259" key="2">
    <source>
        <dbReference type="Pfam" id="PF07331"/>
    </source>
</evidence>
<evidence type="ECO:0000313" key="3">
    <source>
        <dbReference type="EMBL" id="PZX14438.1"/>
    </source>
</evidence>
<evidence type="ECO:0000256" key="1">
    <source>
        <dbReference type="SAM" id="Phobius"/>
    </source>
</evidence>
<name>A0A2W7N300_9RHOB</name>
<dbReference type="Pfam" id="PF07331">
    <property type="entry name" value="TctB"/>
    <property type="match status" value="1"/>
</dbReference>
<dbReference type="RefSeq" id="WP_111537918.1">
    <property type="nucleotide sequence ID" value="NZ_QKZL01000013.1"/>
</dbReference>
<keyword evidence="1" id="KW-0472">Membrane</keyword>
<dbReference type="Proteomes" id="UP000248916">
    <property type="component" value="Unassembled WGS sequence"/>
</dbReference>
<keyword evidence="4" id="KW-1185">Reference proteome</keyword>
<dbReference type="EMBL" id="QKZL01000013">
    <property type="protein sequence ID" value="PZX14438.1"/>
    <property type="molecule type" value="Genomic_DNA"/>
</dbReference>
<dbReference type="AlphaFoldDB" id="A0A2W7N300"/>
<proteinExistence type="predicted"/>
<gene>
    <name evidence="3" type="ORF">LX81_02812</name>
</gene>
<protein>
    <submittedName>
        <fullName evidence="3">Tripartite tricarboxylate transporter TctB family protein</fullName>
    </submittedName>
</protein>
<feature type="transmembrane region" description="Helical" evidence="1">
    <location>
        <begin position="112"/>
        <end position="130"/>
    </location>
</feature>
<evidence type="ECO:0000313" key="4">
    <source>
        <dbReference type="Proteomes" id="UP000248916"/>
    </source>
</evidence>
<dbReference type="InterPro" id="IPR009936">
    <property type="entry name" value="DUF1468"/>
</dbReference>
<feature type="transmembrane region" description="Helical" evidence="1">
    <location>
        <begin position="16"/>
        <end position="39"/>
    </location>
</feature>
<sequence>MDNLTRVTIDFQTSHLIFPIMIAVLLGLLGLAILVRDRAAILGSGRMWAATFREMDKPRFLGTLALTVVYFLLMVPVGNIWPNTGYGFLICSVPYVIVLGLLFMHERTPAKLGAMLAVALVAPPLIWWLFSEVFFLTLP</sequence>
<comment type="caution">
    <text evidence="3">The sequence shown here is derived from an EMBL/GenBank/DDBJ whole genome shotgun (WGS) entry which is preliminary data.</text>
</comment>
<accession>A0A2W7N300</accession>
<feature type="transmembrane region" description="Helical" evidence="1">
    <location>
        <begin position="86"/>
        <end position="105"/>
    </location>
</feature>
<reference evidence="3 4" key="1">
    <citation type="submission" date="2018-06" db="EMBL/GenBank/DDBJ databases">
        <title>Genomic Encyclopedia of Archaeal and Bacterial Type Strains, Phase II (KMG-II): from individual species to whole genera.</title>
        <authorList>
            <person name="Goeker M."/>
        </authorList>
    </citation>
    <scope>NUCLEOTIDE SEQUENCE [LARGE SCALE GENOMIC DNA]</scope>
    <source>
        <strain evidence="3 4">DSM 22009</strain>
    </source>
</reference>
<organism evidence="3 4">
    <name type="scientific">Palleronia aestuarii</name>
    <dbReference type="NCBI Taxonomy" id="568105"/>
    <lineage>
        <taxon>Bacteria</taxon>
        <taxon>Pseudomonadati</taxon>
        <taxon>Pseudomonadota</taxon>
        <taxon>Alphaproteobacteria</taxon>
        <taxon>Rhodobacterales</taxon>
        <taxon>Roseobacteraceae</taxon>
        <taxon>Palleronia</taxon>
    </lineage>
</organism>
<dbReference type="OrthoDB" id="7855829at2"/>
<keyword evidence="1" id="KW-1133">Transmembrane helix</keyword>
<keyword evidence="1" id="KW-0812">Transmembrane</keyword>
<feature type="transmembrane region" description="Helical" evidence="1">
    <location>
        <begin position="60"/>
        <end position="80"/>
    </location>
</feature>